<gene>
    <name evidence="2" type="ORF">CPARA_3gp406</name>
</gene>
<evidence type="ECO:0008006" key="4">
    <source>
        <dbReference type="Google" id="ProtNLM"/>
    </source>
</evidence>
<dbReference type="GeneID" id="10447318"/>
<dbReference type="RefSeq" id="XP_003239962.1">
    <property type="nucleotide sequence ID" value="XM_003239914.1"/>
</dbReference>
<sequence>MYRAIFLHNQKISTFIIFIKIISFAYFYKNFLFVLNNISYILNAKTVLCSTVHTITYHSQIILCHKINFYKSKFEELMTSLLLLVCFEANFSEFSTGLDFCNFFLKKNFF</sequence>
<dbReference type="Proteomes" id="UP000243423">
    <property type="component" value="Nucleomorph 3"/>
</dbReference>
<keyword evidence="1" id="KW-0472">Membrane</keyword>
<evidence type="ECO:0000313" key="3">
    <source>
        <dbReference type="Proteomes" id="UP000243423"/>
    </source>
</evidence>
<evidence type="ECO:0000256" key="1">
    <source>
        <dbReference type="SAM" id="Phobius"/>
    </source>
</evidence>
<dbReference type="AlphaFoldDB" id="F2HIE0"/>
<name>F2HIE0_9CRYP</name>
<proteinExistence type="predicted"/>
<keyword evidence="2" id="KW-0542">Nucleomorph</keyword>
<reference evidence="2 3" key="1">
    <citation type="journal article" date="2011" name="Genome Biol. Evol.">
        <title>Complete nucleomorph genome sequence of the nonphotosynthetic alga Cryptomonas paramecium reveals a core nucleomorph gene set.</title>
        <authorList>
            <person name="Tanifuji G."/>
            <person name="Onodera N.T."/>
            <person name="Wheeler T.J."/>
            <person name="Dlutek M."/>
            <person name="Donaher N."/>
            <person name="Archibald J.M."/>
        </authorList>
    </citation>
    <scope>NUCLEOTIDE SEQUENCE [LARGE SCALE GENOMIC DNA]</scope>
    <source>
        <strain evidence="2 3">CCAP977/2A</strain>
    </source>
</reference>
<accession>F2HIE0</accession>
<evidence type="ECO:0000313" key="2">
    <source>
        <dbReference type="EMBL" id="AEA39064.1"/>
    </source>
</evidence>
<dbReference type="EMBL" id="CP002174">
    <property type="protein sequence ID" value="AEA39064.1"/>
    <property type="molecule type" value="Genomic_DNA"/>
</dbReference>
<feature type="transmembrane region" description="Helical" evidence="1">
    <location>
        <begin position="12"/>
        <end position="28"/>
    </location>
</feature>
<keyword evidence="1" id="KW-0812">Transmembrane</keyword>
<geneLocation type="nucleomorph" evidence="2"/>
<organism evidence="2 3">
    <name type="scientific">Cryptomonas paramaecium</name>
    <dbReference type="NCBI Taxonomy" id="2898"/>
    <lineage>
        <taxon>Eukaryota</taxon>
        <taxon>Cryptophyceae</taxon>
        <taxon>Cryptomonadales</taxon>
        <taxon>Cryptomonadaceae</taxon>
        <taxon>Cryptomonas</taxon>
    </lineage>
</organism>
<keyword evidence="1" id="KW-1133">Transmembrane helix</keyword>
<protein>
    <recommendedName>
        <fullName evidence="4">Transmembrane protein</fullName>
    </recommendedName>
</protein>